<dbReference type="EMBL" id="GBXM01046851">
    <property type="protein sequence ID" value="JAH61726.1"/>
    <property type="molecule type" value="Transcribed_RNA"/>
</dbReference>
<protein>
    <submittedName>
        <fullName evidence="1">Uncharacterized protein</fullName>
    </submittedName>
</protein>
<proteinExistence type="predicted"/>
<reference evidence="1" key="2">
    <citation type="journal article" date="2015" name="Fish Shellfish Immunol.">
        <title>Early steps in the European eel (Anguilla anguilla)-Vibrio vulnificus interaction in the gills: Role of the RtxA13 toxin.</title>
        <authorList>
            <person name="Callol A."/>
            <person name="Pajuelo D."/>
            <person name="Ebbesson L."/>
            <person name="Teles M."/>
            <person name="MacKenzie S."/>
            <person name="Amaro C."/>
        </authorList>
    </citation>
    <scope>NUCLEOTIDE SEQUENCE</scope>
</reference>
<name>A0A0E9U7B9_ANGAN</name>
<reference evidence="1" key="1">
    <citation type="submission" date="2014-11" db="EMBL/GenBank/DDBJ databases">
        <authorList>
            <person name="Amaro Gonzalez C."/>
        </authorList>
    </citation>
    <scope>NUCLEOTIDE SEQUENCE</scope>
</reference>
<dbReference type="AlphaFoldDB" id="A0A0E9U7B9"/>
<evidence type="ECO:0000313" key="1">
    <source>
        <dbReference type="EMBL" id="JAH61726.1"/>
    </source>
</evidence>
<accession>A0A0E9U7B9</accession>
<sequence>MCSMVSLKGRYFRTLCSRCLKKHAAEKVATEKPYCQGFQGIIRKKI</sequence>
<organism evidence="1">
    <name type="scientific">Anguilla anguilla</name>
    <name type="common">European freshwater eel</name>
    <name type="synonym">Muraena anguilla</name>
    <dbReference type="NCBI Taxonomy" id="7936"/>
    <lineage>
        <taxon>Eukaryota</taxon>
        <taxon>Metazoa</taxon>
        <taxon>Chordata</taxon>
        <taxon>Craniata</taxon>
        <taxon>Vertebrata</taxon>
        <taxon>Euteleostomi</taxon>
        <taxon>Actinopterygii</taxon>
        <taxon>Neopterygii</taxon>
        <taxon>Teleostei</taxon>
        <taxon>Anguilliformes</taxon>
        <taxon>Anguillidae</taxon>
        <taxon>Anguilla</taxon>
    </lineage>
</organism>